<dbReference type="Gene3D" id="1.25.40.10">
    <property type="entry name" value="Tetratricopeptide repeat domain"/>
    <property type="match status" value="1"/>
</dbReference>
<dbReference type="EMBL" id="HF935850">
    <property type="protein sequence ID" value="CCX13501.1"/>
    <property type="molecule type" value="Genomic_DNA"/>
</dbReference>
<reference evidence="12 13" key="1">
    <citation type="journal article" date="2013" name="PLoS Genet.">
        <title>The genome and development-dependent transcriptomes of Pyronema confluens: a window into fungal evolution.</title>
        <authorList>
            <person name="Traeger S."/>
            <person name="Altegoer F."/>
            <person name="Freitag M."/>
            <person name="Gabaldon T."/>
            <person name="Kempken F."/>
            <person name="Kumar A."/>
            <person name="Marcet-Houben M."/>
            <person name="Poggeler S."/>
            <person name="Stajich J.E."/>
            <person name="Nowrousian M."/>
        </authorList>
    </citation>
    <scope>NUCLEOTIDE SEQUENCE [LARGE SCALE GENOMIC DNA]</scope>
    <source>
        <strain evidence="13">CBS 100304</strain>
        <tissue evidence="12">Vegetative mycelium</tissue>
    </source>
</reference>
<evidence type="ECO:0000313" key="13">
    <source>
        <dbReference type="Proteomes" id="UP000018144"/>
    </source>
</evidence>
<evidence type="ECO:0000256" key="2">
    <source>
        <dbReference type="ARBA" id="ARBA00004347"/>
    </source>
</evidence>
<comment type="function">
    <text evidence="11">The coatomer is a cytosolic protein complex that binds to dilysine motifs and reversibly associates with Golgi non-clathrin-coated vesicles, which further mediate biosynthetic protein transport from the ER, via the Golgi up to the trans Golgi network. The coatomer complex is required for budding from Golgi membranes, and is essential for the retrograde Golgi-to-ER transport of dilysine-tagged proteins.</text>
</comment>
<protein>
    <recommendedName>
        <fullName evidence="11">Coatomer subunit epsilon</fullName>
    </recommendedName>
</protein>
<evidence type="ECO:0000256" key="7">
    <source>
        <dbReference type="ARBA" id="ARBA00022927"/>
    </source>
</evidence>
<dbReference type="OMA" id="MIVLSQH"/>
<dbReference type="InterPro" id="IPR006822">
    <property type="entry name" value="Coatomer_esu"/>
</dbReference>
<dbReference type="SMART" id="SM00028">
    <property type="entry name" value="TPR"/>
    <property type="match status" value="2"/>
</dbReference>
<sequence length="299" mass="32569">MDPFSAEGELLTLHNAFHQGLYSTVISFPISSLSASNQTTARILQLRARILSGEAVAILNEFELASADVEGSVELQAVKAFAQYITGDTEEAVAKVEELIKESKDNETVQVLGGMVLVREGRLEEAVEVLKGHQGCLEALSLMVYIRLSQNRTDLAIKEVTAAKKWAQDSMLVNLAESWVGLRQGAEKYQQSYYVYEELAQAPISSSAQTLTGQAIAELHLGRLEEAEVALKMALEKDPNFPEALVAMVVHNVLAGKETEDVMSTLQTAAPSHIFLQDLKAKSDLFDQAASKYSPKVAA</sequence>
<dbReference type="GO" id="GO:0006890">
    <property type="term" value="P:retrograde vesicle-mediated transport, Golgi to endoplasmic reticulum"/>
    <property type="evidence" value="ECO:0007669"/>
    <property type="project" value="UniProtKB-UniRule"/>
</dbReference>
<dbReference type="GO" id="GO:0005198">
    <property type="term" value="F:structural molecule activity"/>
    <property type="evidence" value="ECO:0007669"/>
    <property type="project" value="UniProtKB-UniRule"/>
</dbReference>
<organism evidence="12 13">
    <name type="scientific">Pyronema omphalodes (strain CBS 100304)</name>
    <name type="common">Pyronema confluens</name>
    <dbReference type="NCBI Taxonomy" id="1076935"/>
    <lineage>
        <taxon>Eukaryota</taxon>
        <taxon>Fungi</taxon>
        <taxon>Dikarya</taxon>
        <taxon>Ascomycota</taxon>
        <taxon>Pezizomycotina</taxon>
        <taxon>Pezizomycetes</taxon>
        <taxon>Pezizales</taxon>
        <taxon>Pyronemataceae</taxon>
        <taxon>Pyronema</taxon>
    </lineage>
</organism>
<evidence type="ECO:0000313" key="12">
    <source>
        <dbReference type="EMBL" id="CCX13501.1"/>
    </source>
</evidence>
<comment type="subcellular location">
    <subcellularLocation>
        <location evidence="2">Cytoplasmic vesicle</location>
        <location evidence="2">COPI-coated vesicle membrane</location>
        <topology evidence="2">Peripheral membrane protein</topology>
        <orientation evidence="2">Cytoplasmic side</orientation>
    </subcellularLocation>
    <subcellularLocation>
        <location evidence="1">Golgi apparatus membrane</location>
        <topology evidence="1">Peripheral membrane protein</topology>
        <orientation evidence="1">Cytoplasmic side</orientation>
    </subcellularLocation>
</comment>
<dbReference type="GO" id="GO:0006888">
    <property type="term" value="P:endoplasmic reticulum to Golgi vesicle-mediated transport"/>
    <property type="evidence" value="ECO:0007669"/>
    <property type="project" value="TreeGrafter"/>
</dbReference>
<accession>U4LEY7</accession>
<keyword evidence="8 11" id="KW-0333">Golgi apparatus</keyword>
<keyword evidence="9 11" id="KW-0472">Membrane</keyword>
<evidence type="ECO:0000256" key="8">
    <source>
        <dbReference type="ARBA" id="ARBA00023034"/>
    </source>
</evidence>
<evidence type="ECO:0000256" key="6">
    <source>
        <dbReference type="ARBA" id="ARBA00022892"/>
    </source>
</evidence>
<gene>
    <name evidence="12" type="ORF">PCON_13094</name>
</gene>
<dbReference type="eggNOG" id="KOG3081">
    <property type="taxonomic scope" value="Eukaryota"/>
</dbReference>
<dbReference type="GO" id="GO:0006891">
    <property type="term" value="P:intra-Golgi vesicle-mediated transport"/>
    <property type="evidence" value="ECO:0007669"/>
    <property type="project" value="TreeGrafter"/>
</dbReference>
<evidence type="ECO:0000256" key="11">
    <source>
        <dbReference type="PIRNR" id="PIRNR016478"/>
    </source>
</evidence>
<dbReference type="GO" id="GO:0000139">
    <property type="term" value="C:Golgi membrane"/>
    <property type="evidence" value="ECO:0007669"/>
    <property type="project" value="UniProtKB-SubCell"/>
</dbReference>
<dbReference type="GO" id="GO:0030126">
    <property type="term" value="C:COPI vesicle coat"/>
    <property type="evidence" value="ECO:0007669"/>
    <property type="project" value="TreeGrafter"/>
</dbReference>
<dbReference type="STRING" id="1076935.U4LEY7"/>
<dbReference type="OrthoDB" id="310217at2759"/>
<keyword evidence="4 11" id="KW-0813">Transport</keyword>
<dbReference type="InterPro" id="IPR011990">
    <property type="entry name" value="TPR-like_helical_dom_sf"/>
</dbReference>
<keyword evidence="13" id="KW-1185">Reference proteome</keyword>
<comment type="similarity">
    <text evidence="3 11">Belongs to the COPE family.</text>
</comment>
<proteinExistence type="inferred from homology"/>
<dbReference type="SUPFAM" id="SSF48452">
    <property type="entry name" value="TPR-like"/>
    <property type="match status" value="1"/>
</dbReference>
<dbReference type="PIRSF" id="PIRSF016478">
    <property type="entry name" value="Coatomer_esu"/>
    <property type="match status" value="1"/>
</dbReference>
<keyword evidence="10 11" id="KW-0968">Cytoplasmic vesicle</keyword>
<evidence type="ECO:0000256" key="3">
    <source>
        <dbReference type="ARBA" id="ARBA00008827"/>
    </source>
</evidence>
<dbReference type="Proteomes" id="UP000018144">
    <property type="component" value="Unassembled WGS sequence"/>
</dbReference>
<evidence type="ECO:0000256" key="1">
    <source>
        <dbReference type="ARBA" id="ARBA00004255"/>
    </source>
</evidence>
<dbReference type="PANTHER" id="PTHR10805">
    <property type="entry name" value="COATOMER SUBUNIT EPSILON"/>
    <property type="match status" value="1"/>
</dbReference>
<keyword evidence="6 11" id="KW-0931">ER-Golgi transport</keyword>
<dbReference type="Pfam" id="PF04733">
    <property type="entry name" value="Coatomer_E"/>
    <property type="match status" value="1"/>
</dbReference>
<evidence type="ECO:0000256" key="4">
    <source>
        <dbReference type="ARBA" id="ARBA00022448"/>
    </source>
</evidence>
<keyword evidence="5 11" id="KW-0963">Cytoplasm</keyword>
<dbReference type="InterPro" id="IPR019734">
    <property type="entry name" value="TPR_rpt"/>
</dbReference>
<name>U4LEY7_PYROM</name>
<evidence type="ECO:0000256" key="9">
    <source>
        <dbReference type="ARBA" id="ARBA00023136"/>
    </source>
</evidence>
<keyword evidence="7 11" id="KW-0653">Protein transport</keyword>
<evidence type="ECO:0000256" key="5">
    <source>
        <dbReference type="ARBA" id="ARBA00022490"/>
    </source>
</evidence>
<dbReference type="AlphaFoldDB" id="U4LEY7"/>
<dbReference type="PANTHER" id="PTHR10805:SF0">
    <property type="entry name" value="COATOMER SUBUNIT EPSILON"/>
    <property type="match status" value="1"/>
</dbReference>
<evidence type="ECO:0000256" key="10">
    <source>
        <dbReference type="ARBA" id="ARBA00023329"/>
    </source>
</evidence>
<dbReference type="GO" id="GO:0015031">
    <property type="term" value="P:protein transport"/>
    <property type="evidence" value="ECO:0007669"/>
    <property type="project" value="UniProtKB-UniRule"/>
</dbReference>